<feature type="region of interest" description="Disordered" evidence="1">
    <location>
        <begin position="21"/>
        <end position="261"/>
    </location>
</feature>
<feature type="compositionally biased region" description="Basic and acidic residues" evidence="1">
    <location>
        <begin position="84"/>
        <end position="101"/>
    </location>
</feature>
<feature type="compositionally biased region" description="Basic and acidic residues" evidence="1">
    <location>
        <begin position="129"/>
        <end position="162"/>
    </location>
</feature>
<organism evidence="2 3">
    <name type="scientific">Plakobranchus ocellatus</name>
    <dbReference type="NCBI Taxonomy" id="259542"/>
    <lineage>
        <taxon>Eukaryota</taxon>
        <taxon>Metazoa</taxon>
        <taxon>Spiralia</taxon>
        <taxon>Lophotrochozoa</taxon>
        <taxon>Mollusca</taxon>
        <taxon>Gastropoda</taxon>
        <taxon>Heterobranchia</taxon>
        <taxon>Euthyneura</taxon>
        <taxon>Panpulmonata</taxon>
        <taxon>Sacoglossa</taxon>
        <taxon>Placobranchoidea</taxon>
        <taxon>Plakobranchidae</taxon>
        <taxon>Plakobranchus</taxon>
    </lineage>
</organism>
<dbReference type="Proteomes" id="UP000735302">
    <property type="component" value="Unassembled WGS sequence"/>
</dbReference>
<keyword evidence="3" id="KW-1185">Reference proteome</keyword>
<feature type="compositionally biased region" description="Basic residues" evidence="1">
    <location>
        <begin position="214"/>
        <end position="232"/>
    </location>
</feature>
<feature type="compositionally biased region" description="Basic residues" evidence="1">
    <location>
        <begin position="55"/>
        <end position="83"/>
    </location>
</feature>
<feature type="compositionally biased region" description="Basic and acidic residues" evidence="1">
    <location>
        <begin position="108"/>
        <end position="120"/>
    </location>
</feature>
<evidence type="ECO:0000313" key="3">
    <source>
        <dbReference type="Proteomes" id="UP000735302"/>
    </source>
</evidence>
<dbReference type="EMBL" id="BLXT01008189">
    <property type="protein sequence ID" value="GFO46544.1"/>
    <property type="molecule type" value="Genomic_DNA"/>
</dbReference>
<dbReference type="AlphaFoldDB" id="A0AAV4DRA6"/>
<feature type="region of interest" description="Disordered" evidence="1">
    <location>
        <begin position="281"/>
        <end position="300"/>
    </location>
</feature>
<reference evidence="2 3" key="1">
    <citation type="journal article" date="2021" name="Elife">
        <title>Chloroplast acquisition without the gene transfer in kleptoplastic sea slugs, Plakobranchus ocellatus.</title>
        <authorList>
            <person name="Maeda T."/>
            <person name="Takahashi S."/>
            <person name="Yoshida T."/>
            <person name="Shimamura S."/>
            <person name="Takaki Y."/>
            <person name="Nagai Y."/>
            <person name="Toyoda A."/>
            <person name="Suzuki Y."/>
            <person name="Arimoto A."/>
            <person name="Ishii H."/>
            <person name="Satoh N."/>
            <person name="Nishiyama T."/>
            <person name="Hasebe M."/>
            <person name="Maruyama T."/>
            <person name="Minagawa J."/>
            <person name="Obokata J."/>
            <person name="Shigenobu S."/>
        </authorList>
    </citation>
    <scope>NUCLEOTIDE SEQUENCE [LARGE SCALE GENOMIC DNA]</scope>
</reference>
<sequence length="415" mass="48377">MPRRLRHLTELVSGLLEHLDCSRSRSRSRSQERARHPRDDRCRACGKHGRDREHRNHSRSGSRSRSHERARHPRNGRCRAWGKHGRDREESPHERFREGGYRRRHRQEGHTYDERSRAYEVRGSPVYGEPRHPRERSREGGNGEAPKKQHPRSPRERSRESGYGRQQHLGSPRKRSREGKYGRQRSRSSRERSSEEEYGELEQKVSSLCSERPRARRGNHQARRLRKHRNRGGTHQESDRLATAGAGPSLQEREQEDPQLEDIVVPSMIFESTRLSMTESLQVTKQKGQPRTGDATAECEESATSAGARRRRIVSLCTIGDCTFVGDFHKAHFVQEHLPSALQPEEEDRHWSSQEFQERRKQALEHLRILLECESLHSLVDLALQRVDLTRSTFPAQMLTNMQGFSQYMGWEIPS</sequence>
<protein>
    <submittedName>
        <fullName evidence="2">Uncharacterized protein</fullName>
    </submittedName>
</protein>
<evidence type="ECO:0000256" key="1">
    <source>
        <dbReference type="SAM" id="MobiDB-lite"/>
    </source>
</evidence>
<comment type="caution">
    <text evidence="2">The sequence shown here is derived from an EMBL/GenBank/DDBJ whole genome shotgun (WGS) entry which is preliminary data.</text>
</comment>
<evidence type="ECO:0000313" key="2">
    <source>
        <dbReference type="EMBL" id="GFO46544.1"/>
    </source>
</evidence>
<feature type="compositionally biased region" description="Basic and acidic residues" evidence="1">
    <location>
        <begin position="21"/>
        <end position="54"/>
    </location>
</feature>
<proteinExistence type="predicted"/>
<feature type="compositionally biased region" description="Basic residues" evidence="1">
    <location>
        <begin position="171"/>
        <end position="187"/>
    </location>
</feature>
<gene>
    <name evidence="2" type="ORF">PoB_007304900</name>
</gene>
<name>A0AAV4DRA6_9GAST</name>
<accession>A0AAV4DRA6</accession>